<proteinExistence type="predicted"/>
<accession>A0A9W4SQH9</accession>
<dbReference type="Proteomes" id="UP001153678">
    <property type="component" value="Unassembled WGS sequence"/>
</dbReference>
<reference evidence="1" key="1">
    <citation type="submission" date="2022-08" db="EMBL/GenBank/DDBJ databases">
        <authorList>
            <person name="Kallberg Y."/>
            <person name="Tangrot J."/>
            <person name="Rosling A."/>
        </authorList>
    </citation>
    <scope>NUCLEOTIDE SEQUENCE</scope>
    <source>
        <strain evidence="1">Wild A</strain>
    </source>
</reference>
<dbReference type="OrthoDB" id="2443768at2759"/>
<feature type="non-terminal residue" evidence="1">
    <location>
        <position position="1"/>
    </location>
</feature>
<dbReference type="EMBL" id="CAMKVN010001704">
    <property type="protein sequence ID" value="CAI2177589.1"/>
    <property type="molecule type" value="Genomic_DNA"/>
</dbReference>
<protein>
    <submittedName>
        <fullName evidence="1">13058_t:CDS:1</fullName>
    </submittedName>
</protein>
<dbReference type="AlphaFoldDB" id="A0A9W4SQH9"/>
<evidence type="ECO:0000313" key="2">
    <source>
        <dbReference type="Proteomes" id="UP001153678"/>
    </source>
</evidence>
<name>A0A9W4SQH9_9GLOM</name>
<evidence type="ECO:0000313" key="1">
    <source>
        <dbReference type="EMBL" id="CAI2177589.1"/>
    </source>
</evidence>
<keyword evidence="2" id="KW-1185">Reference proteome</keyword>
<organism evidence="1 2">
    <name type="scientific">Funneliformis geosporum</name>
    <dbReference type="NCBI Taxonomy" id="1117311"/>
    <lineage>
        <taxon>Eukaryota</taxon>
        <taxon>Fungi</taxon>
        <taxon>Fungi incertae sedis</taxon>
        <taxon>Mucoromycota</taxon>
        <taxon>Glomeromycotina</taxon>
        <taxon>Glomeromycetes</taxon>
        <taxon>Glomerales</taxon>
        <taxon>Glomeraceae</taxon>
        <taxon>Funneliformis</taxon>
    </lineage>
</organism>
<gene>
    <name evidence="1" type="ORF">FWILDA_LOCUS8161</name>
</gene>
<comment type="caution">
    <text evidence="1">The sequence shown here is derived from an EMBL/GenBank/DDBJ whole genome shotgun (WGS) entry which is preliminary data.</text>
</comment>
<sequence>IVINEAYREKMAEFDPSFVVLGEQKIKTMIVKSCKYNQENLRNLLTKTAENVSLTMDLWSSKAKHGYLEDIPSNLDLIAALLDPCYKNLDFLENADEKKQIIQKLHNKLSEVEVSGFEILNNPALSQDIESSIRSHKEYRQQRQKKIKKAVTNVVISDEVTNYLSLLLALETEDPLN</sequence>